<dbReference type="GO" id="GO:0005829">
    <property type="term" value="C:cytosol"/>
    <property type="evidence" value="ECO:0007669"/>
    <property type="project" value="TreeGrafter"/>
</dbReference>
<evidence type="ECO:0000256" key="7">
    <source>
        <dbReference type="ARBA" id="ARBA00023239"/>
    </source>
</evidence>
<evidence type="ECO:0000256" key="10">
    <source>
        <dbReference type="RuleBase" id="RU003662"/>
    </source>
</evidence>
<dbReference type="Gene3D" id="3.20.20.70">
    <property type="entry name" value="Aldolase class I"/>
    <property type="match status" value="1"/>
</dbReference>
<dbReference type="HAMAP" id="MF_00131">
    <property type="entry name" value="Trp_synth_alpha"/>
    <property type="match status" value="1"/>
</dbReference>
<keyword evidence="7 9" id="KW-0456">Lyase</keyword>
<evidence type="ECO:0000256" key="8">
    <source>
        <dbReference type="ARBA" id="ARBA00049047"/>
    </source>
</evidence>
<evidence type="ECO:0000256" key="3">
    <source>
        <dbReference type="ARBA" id="ARBA00011270"/>
    </source>
</evidence>
<keyword evidence="6 9" id="KW-0057">Aromatic amino acid biosynthesis</keyword>
<evidence type="ECO:0000256" key="6">
    <source>
        <dbReference type="ARBA" id="ARBA00023141"/>
    </source>
</evidence>
<comment type="catalytic activity">
    <reaction evidence="8 9">
        <text>(1S,2R)-1-C-(indol-3-yl)glycerol 3-phosphate + L-serine = D-glyceraldehyde 3-phosphate + L-tryptophan + H2O</text>
        <dbReference type="Rhea" id="RHEA:10532"/>
        <dbReference type="ChEBI" id="CHEBI:15377"/>
        <dbReference type="ChEBI" id="CHEBI:33384"/>
        <dbReference type="ChEBI" id="CHEBI:57912"/>
        <dbReference type="ChEBI" id="CHEBI:58866"/>
        <dbReference type="ChEBI" id="CHEBI:59776"/>
        <dbReference type="EC" id="4.2.1.20"/>
    </reaction>
</comment>
<keyword evidence="12" id="KW-1185">Reference proteome</keyword>
<comment type="similarity">
    <text evidence="9 10">Belongs to the TrpA family.</text>
</comment>
<sequence>MATTRSSGRLAGIFRAATDEGRAAFVGYLPAGYPTVDRSVDLMTTLAAHADLIEVGIPFTDPMMDGPTIQEAADTALGNGFRVADTVDVVRRVTAAGGRCVIMTYWNPVLQYGPERLAREIAEAGALGSIIPDLPPEEAGRWAAACADNDLDPVYLVAPSTTPERLETIVAAGGGFIYAASHMGVTGARDSVPGGARELVERVRAVTDLPVAVGIGVSTGAQAAEIAAYADGVIVGSALIRAAADGPEGLDSLARDLHDGVRSGTRPGS</sequence>
<comment type="function">
    <text evidence="1 9">The alpha subunit is responsible for the aldol cleavage of indoleglycerol phosphate to indole and glyceraldehyde 3-phosphate.</text>
</comment>
<feature type="active site" description="Proton acceptor" evidence="9">
    <location>
        <position position="54"/>
    </location>
</feature>
<evidence type="ECO:0000313" key="11">
    <source>
        <dbReference type="EMBL" id="RRQ05041.1"/>
    </source>
</evidence>
<feature type="active site" description="Proton acceptor" evidence="9">
    <location>
        <position position="65"/>
    </location>
</feature>
<dbReference type="UniPathway" id="UPA00035">
    <property type="reaction ID" value="UER00044"/>
</dbReference>
<accession>A0A3R8QRM1</accession>
<keyword evidence="5 9" id="KW-0822">Tryptophan biosynthesis</keyword>
<dbReference type="GeneID" id="60808660"/>
<dbReference type="GO" id="GO:0004834">
    <property type="term" value="F:tryptophan synthase activity"/>
    <property type="evidence" value="ECO:0007669"/>
    <property type="project" value="UniProtKB-UniRule"/>
</dbReference>
<comment type="caution">
    <text evidence="11">The sequence shown here is derived from an EMBL/GenBank/DDBJ whole genome shotgun (WGS) entry which is preliminary data.</text>
</comment>
<dbReference type="PANTHER" id="PTHR43406">
    <property type="entry name" value="TRYPTOPHAN SYNTHASE, ALPHA CHAIN"/>
    <property type="match status" value="1"/>
</dbReference>
<dbReference type="InterPro" id="IPR018204">
    <property type="entry name" value="Trp_synthase_alpha_AS"/>
</dbReference>
<comment type="subunit">
    <text evidence="3 9">Tetramer of two alpha and two beta chains.</text>
</comment>
<comment type="pathway">
    <text evidence="2 9">Amino-acid biosynthesis; L-tryptophan biosynthesis; L-tryptophan from chorismate: step 5/5.</text>
</comment>
<dbReference type="PANTHER" id="PTHR43406:SF1">
    <property type="entry name" value="TRYPTOPHAN SYNTHASE ALPHA CHAIN, CHLOROPLASTIC"/>
    <property type="match status" value="1"/>
</dbReference>
<evidence type="ECO:0000256" key="9">
    <source>
        <dbReference type="HAMAP-Rule" id="MF_00131"/>
    </source>
</evidence>
<dbReference type="Pfam" id="PF00290">
    <property type="entry name" value="Trp_syntA"/>
    <property type="match status" value="1"/>
</dbReference>
<dbReference type="InterPro" id="IPR011060">
    <property type="entry name" value="RibuloseP-bd_barrel"/>
</dbReference>
<name>A0A3R8QRM1_9CORY</name>
<dbReference type="CDD" id="cd04724">
    <property type="entry name" value="Tryptophan_synthase_alpha"/>
    <property type="match status" value="1"/>
</dbReference>
<dbReference type="InterPro" id="IPR013785">
    <property type="entry name" value="Aldolase_TIM"/>
</dbReference>
<protein>
    <recommendedName>
        <fullName evidence="9">Tryptophan synthase alpha chain</fullName>
        <ecNumber evidence="9">4.2.1.20</ecNumber>
    </recommendedName>
</protein>
<dbReference type="Proteomes" id="UP000278422">
    <property type="component" value="Unassembled WGS sequence"/>
</dbReference>
<dbReference type="OrthoDB" id="9804578at2"/>
<dbReference type="RefSeq" id="WP_010264843.1">
    <property type="nucleotide sequence ID" value="NZ_CP066067.1"/>
</dbReference>
<proteinExistence type="inferred from homology"/>
<evidence type="ECO:0000313" key="12">
    <source>
        <dbReference type="Proteomes" id="UP000278422"/>
    </source>
</evidence>
<dbReference type="FunFam" id="3.20.20.70:FF:000037">
    <property type="entry name" value="Tryptophan synthase alpha chain"/>
    <property type="match status" value="1"/>
</dbReference>
<dbReference type="SUPFAM" id="SSF51366">
    <property type="entry name" value="Ribulose-phoshate binding barrel"/>
    <property type="match status" value="1"/>
</dbReference>
<gene>
    <name evidence="9" type="primary">trpA</name>
    <name evidence="11" type="ORF">CXF42_02965</name>
</gene>
<keyword evidence="4 9" id="KW-0028">Amino-acid biosynthesis</keyword>
<dbReference type="EMBL" id="PQNQ01000005">
    <property type="protein sequence ID" value="RRQ05041.1"/>
    <property type="molecule type" value="Genomic_DNA"/>
</dbReference>
<evidence type="ECO:0000256" key="1">
    <source>
        <dbReference type="ARBA" id="ARBA00003365"/>
    </source>
</evidence>
<organism evidence="11 12">
    <name type="scientific">Corynebacterium bovis</name>
    <dbReference type="NCBI Taxonomy" id="36808"/>
    <lineage>
        <taxon>Bacteria</taxon>
        <taxon>Bacillati</taxon>
        <taxon>Actinomycetota</taxon>
        <taxon>Actinomycetes</taxon>
        <taxon>Mycobacteriales</taxon>
        <taxon>Corynebacteriaceae</taxon>
        <taxon>Corynebacterium</taxon>
    </lineage>
</organism>
<dbReference type="NCBIfam" id="TIGR00262">
    <property type="entry name" value="trpA"/>
    <property type="match status" value="1"/>
</dbReference>
<evidence type="ECO:0000256" key="2">
    <source>
        <dbReference type="ARBA" id="ARBA00004733"/>
    </source>
</evidence>
<reference evidence="11 12" key="1">
    <citation type="submission" date="2018-01" db="EMBL/GenBank/DDBJ databases">
        <title>Twenty Corynebacterium bovis Genomes.</title>
        <authorList>
            <person name="Gulvik C.A."/>
        </authorList>
    </citation>
    <scope>NUCLEOTIDE SEQUENCE [LARGE SCALE GENOMIC DNA]</scope>
    <source>
        <strain evidence="11 12">16-2004</strain>
    </source>
</reference>
<evidence type="ECO:0000256" key="4">
    <source>
        <dbReference type="ARBA" id="ARBA00022605"/>
    </source>
</evidence>
<dbReference type="InterPro" id="IPR002028">
    <property type="entry name" value="Trp_synthase_suA"/>
</dbReference>
<dbReference type="EC" id="4.2.1.20" evidence="9"/>
<dbReference type="PROSITE" id="PS00167">
    <property type="entry name" value="TRP_SYNTHASE_ALPHA"/>
    <property type="match status" value="1"/>
</dbReference>
<evidence type="ECO:0000256" key="5">
    <source>
        <dbReference type="ARBA" id="ARBA00022822"/>
    </source>
</evidence>
<dbReference type="AlphaFoldDB" id="A0A3R8QRM1"/>